<feature type="region of interest" description="Disordered" evidence="1">
    <location>
        <begin position="18"/>
        <end position="73"/>
    </location>
</feature>
<dbReference type="Proteomes" id="UP001187415">
    <property type="component" value="Unassembled WGS sequence"/>
</dbReference>
<reference evidence="2" key="1">
    <citation type="submission" date="2023-07" db="EMBL/GenBank/DDBJ databases">
        <title>Chromosome-level Genome Assembly of Striped Snakehead (Channa striata).</title>
        <authorList>
            <person name="Liu H."/>
        </authorList>
    </citation>
    <scope>NUCLEOTIDE SEQUENCE</scope>
    <source>
        <strain evidence="2">Gz</strain>
        <tissue evidence="2">Muscle</tissue>
    </source>
</reference>
<name>A0AA88N7W4_CHASR</name>
<evidence type="ECO:0000313" key="2">
    <source>
        <dbReference type="EMBL" id="KAK2849248.1"/>
    </source>
</evidence>
<protein>
    <submittedName>
        <fullName evidence="2">Uncharacterized protein</fullName>
    </submittedName>
</protein>
<organism evidence="2 3">
    <name type="scientific">Channa striata</name>
    <name type="common">Snakehead murrel</name>
    <name type="synonym">Ophicephalus striatus</name>
    <dbReference type="NCBI Taxonomy" id="64152"/>
    <lineage>
        <taxon>Eukaryota</taxon>
        <taxon>Metazoa</taxon>
        <taxon>Chordata</taxon>
        <taxon>Craniata</taxon>
        <taxon>Vertebrata</taxon>
        <taxon>Euteleostomi</taxon>
        <taxon>Actinopterygii</taxon>
        <taxon>Neopterygii</taxon>
        <taxon>Teleostei</taxon>
        <taxon>Neoteleostei</taxon>
        <taxon>Acanthomorphata</taxon>
        <taxon>Anabantaria</taxon>
        <taxon>Anabantiformes</taxon>
        <taxon>Channoidei</taxon>
        <taxon>Channidae</taxon>
        <taxon>Channa</taxon>
    </lineage>
</organism>
<comment type="caution">
    <text evidence="2">The sequence shown here is derived from an EMBL/GenBank/DDBJ whole genome shotgun (WGS) entry which is preliminary data.</text>
</comment>
<dbReference type="AlphaFoldDB" id="A0AA88N7W4"/>
<sequence>MGVQGAQCRDRWPLKRLLKQQGLHSERSRHRERGESAGAETRERAQPSLTGGPPPPLQPPSSLHVIHSPEANQ</sequence>
<dbReference type="EMBL" id="JAUPFM010000006">
    <property type="protein sequence ID" value="KAK2849248.1"/>
    <property type="molecule type" value="Genomic_DNA"/>
</dbReference>
<gene>
    <name evidence="2" type="ORF">Q5P01_009082</name>
</gene>
<proteinExistence type="predicted"/>
<feature type="compositionally biased region" description="Basic and acidic residues" evidence="1">
    <location>
        <begin position="32"/>
        <end position="45"/>
    </location>
</feature>
<keyword evidence="3" id="KW-1185">Reference proteome</keyword>
<accession>A0AA88N7W4</accession>
<evidence type="ECO:0000256" key="1">
    <source>
        <dbReference type="SAM" id="MobiDB-lite"/>
    </source>
</evidence>
<evidence type="ECO:0000313" key="3">
    <source>
        <dbReference type="Proteomes" id="UP001187415"/>
    </source>
</evidence>